<reference evidence="1 2" key="1">
    <citation type="submission" date="2019-03" db="EMBL/GenBank/DDBJ databases">
        <title>Single cell metagenomics reveals metabolic interactions within the superorganism composed of flagellate Streblomastix strix and complex community of Bacteroidetes bacteria on its surface.</title>
        <authorList>
            <person name="Treitli S.C."/>
            <person name="Kolisko M."/>
            <person name="Husnik F."/>
            <person name="Keeling P."/>
            <person name="Hampl V."/>
        </authorList>
    </citation>
    <scope>NUCLEOTIDE SEQUENCE [LARGE SCALE GENOMIC DNA]</scope>
    <source>
        <strain evidence="1">ST1C</strain>
    </source>
</reference>
<dbReference type="AlphaFoldDB" id="A0A5J4VJC8"/>
<protein>
    <submittedName>
        <fullName evidence="1">Uncharacterized protein</fullName>
    </submittedName>
</protein>
<accession>A0A5J4VJC8</accession>
<proteinExistence type="predicted"/>
<sequence>MDNQLKQEQAGPQEINNITRMELEYGINDPLNNQVDEEIGNGSANQIGTVNTVATIPNRKKLSKAD</sequence>
<evidence type="ECO:0000313" key="1">
    <source>
        <dbReference type="EMBL" id="KAA6382678.1"/>
    </source>
</evidence>
<name>A0A5J4VJC8_9EUKA</name>
<dbReference type="EMBL" id="SNRW01006648">
    <property type="protein sequence ID" value="KAA6382678.1"/>
    <property type="molecule type" value="Genomic_DNA"/>
</dbReference>
<comment type="caution">
    <text evidence="1">The sequence shown here is derived from an EMBL/GenBank/DDBJ whole genome shotgun (WGS) entry which is preliminary data.</text>
</comment>
<gene>
    <name evidence="1" type="ORF">EZS28_021797</name>
</gene>
<evidence type="ECO:0000313" key="2">
    <source>
        <dbReference type="Proteomes" id="UP000324800"/>
    </source>
</evidence>
<dbReference type="Proteomes" id="UP000324800">
    <property type="component" value="Unassembled WGS sequence"/>
</dbReference>
<organism evidence="1 2">
    <name type="scientific">Streblomastix strix</name>
    <dbReference type="NCBI Taxonomy" id="222440"/>
    <lineage>
        <taxon>Eukaryota</taxon>
        <taxon>Metamonada</taxon>
        <taxon>Preaxostyla</taxon>
        <taxon>Oxymonadida</taxon>
        <taxon>Streblomastigidae</taxon>
        <taxon>Streblomastix</taxon>
    </lineage>
</organism>